<dbReference type="GO" id="GO:0006015">
    <property type="term" value="P:5-phosphoribose 1-diphosphate biosynthetic process"/>
    <property type="evidence" value="ECO:0007669"/>
    <property type="project" value="TreeGrafter"/>
</dbReference>
<keyword evidence="1" id="KW-0545">Nucleotide biosynthesis</keyword>
<dbReference type="GO" id="GO:0006164">
    <property type="term" value="P:purine nucleotide biosynthetic process"/>
    <property type="evidence" value="ECO:0007669"/>
    <property type="project" value="TreeGrafter"/>
</dbReference>
<name>A0A1S5R3U8_9CAUD</name>
<dbReference type="GO" id="GO:0002189">
    <property type="term" value="C:ribose phosphate diphosphokinase complex"/>
    <property type="evidence" value="ECO:0007669"/>
    <property type="project" value="TreeGrafter"/>
</dbReference>
<dbReference type="Proteomes" id="UP000225821">
    <property type="component" value="Segment"/>
</dbReference>
<dbReference type="SUPFAM" id="SSF53271">
    <property type="entry name" value="PRTase-like"/>
    <property type="match status" value="1"/>
</dbReference>
<dbReference type="InterPro" id="IPR005946">
    <property type="entry name" value="Rib-P_diPkinase"/>
</dbReference>
<proteinExistence type="predicted"/>
<reference evidence="3 4" key="1">
    <citation type="submission" date="2016-03" db="EMBL/GenBank/DDBJ databases">
        <title>Characterisation of pf16 and phiPMW: Two novel phages infecting Pseudomonas putida PpG1.</title>
        <authorList>
            <person name="Magill D.J."/>
            <person name="Krylov V.N."/>
            <person name="Shaburova O.V."/>
            <person name="Allen C.C.R."/>
            <person name="McGrath J.W."/>
            <person name="Quinn J.P."/>
            <person name="Kulakov L.A."/>
        </authorList>
    </citation>
    <scope>NUCLEOTIDE SEQUENCE [LARGE SCALE GENOMIC DNA]</scope>
</reference>
<dbReference type="EMBL" id="KU873925">
    <property type="protein sequence ID" value="AND75087.1"/>
    <property type="molecule type" value="Genomic_DNA"/>
</dbReference>
<dbReference type="PANTHER" id="PTHR10210">
    <property type="entry name" value="RIBOSE-PHOSPHATE DIPHOSPHOKINASE FAMILY MEMBER"/>
    <property type="match status" value="1"/>
</dbReference>
<dbReference type="PANTHER" id="PTHR10210:SF41">
    <property type="entry name" value="RIBOSE-PHOSPHATE PYROPHOSPHOKINASE 1, CHLOROPLASTIC"/>
    <property type="match status" value="1"/>
</dbReference>
<dbReference type="InterPro" id="IPR029057">
    <property type="entry name" value="PRTase-like"/>
</dbReference>
<keyword evidence="4" id="KW-1185">Reference proteome</keyword>
<evidence type="ECO:0000313" key="4">
    <source>
        <dbReference type="Proteomes" id="UP000225821"/>
    </source>
</evidence>
<dbReference type="GO" id="GO:0000287">
    <property type="term" value="F:magnesium ion binding"/>
    <property type="evidence" value="ECO:0007669"/>
    <property type="project" value="InterPro"/>
</dbReference>
<dbReference type="InterPro" id="IPR000836">
    <property type="entry name" value="PRTase_dom"/>
</dbReference>
<accession>A0A1S5R3U8</accession>
<dbReference type="Gene3D" id="3.40.50.2020">
    <property type="match status" value="2"/>
</dbReference>
<evidence type="ECO:0000256" key="1">
    <source>
        <dbReference type="ARBA" id="ARBA00022727"/>
    </source>
</evidence>
<dbReference type="CDD" id="cd06223">
    <property type="entry name" value="PRTases_typeI"/>
    <property type="match status" value="1"/>
</dbReference>
<dbReference type="SMART" id="SM01400">
    <property type="entry name" value="Pribosyltran_N"/>
    <property type="match status" value="1"/>
</dbReference>
<feature type="domain" description="Ribose-phosphate pyrophosphokinase N-terminal" evidence="2">
    <location>
        <begin position="44"/>
        <end position="109"/>
    </location>
</feature>
<evidence type="ECO:0000313" key="3">
    <source>
        <dbReference type="EMBL" id="AND75087.1"/>
    </source>
</evidence>
<protein>
    <recommendedName>
        <fullName evidence="2">Ribose-phosphate pyrophosphokinase N-terminal domain-containing protein</fullName>
    </recommendedName>
</protein>
<gene>
    <name evidence="3" type="ORF">pf16_164</name>
</gene>
<sequence>MLKYRIDNALFHVSRTNFPAGEVGIKLNSISHIGPYYPIVNEAIIEAHLHNNDEIFALLLLVDALRREYPGIELRARIPYVPYARQDRVCNQGEALSAAVMAKLINSCGFKEVIIVDPHSDVMPALIDNVNVWTQYDVFYHIKHQWDHVHIVAPDNGASKKASAFAKAVGAAGVIVCNKERELSTGKIINLSMSADVTDLHLFVLDDICDGGRTFIELAALTKGAKKVELAVTHGLFTKGVEVVAKHFHHVYTTDSWTGDKSKYFDVTENFSVRPLMLL</sequence>
<dbReference type="GO" id="GO:0004749">
    <property type="term" value="F:ribose phosphate diphosphokinase activity"/>
    <property type="evidence" value="ECO:0007669"/>
    <property type="project" value="TreeGrafter"/>
</dbReference>
<evidence type="ECO:0000259" key="2">
    <source>
        <dbReference type="Pfam" id="PF13793"/>
    </source>
</evidence>
<dbReference type="Pfam" id="PF13793">
    <property type="entry name" value="Pribosyltran_N"/>
    <property type="match status" value="1"/>
</dbReference>
<dbReference type="InterPro" id="IPR029099">
    <property type="entry name" value="Pribosyltran_N"/>
</dbReference>
<dbReference type="OrthoDB" id="6086at10239"/>
<dbReference type="NCBIfam" id="TIGR01251">
    <property type="entry name" value="ribP_PPkin"/>
    <property type="match status" value="1"/>
</dbReference>
<organism evidence="3 4">
    <name type="scientific">Pseudomonas phage pf16</name>
    <dbReference type="NCBI Taxonomy" id="1815630"/>
    <lineage>
        <taxon>Viruses</taxon>
        <taxon>Duplodnaviria</taxon>
        <taxon>Heunggongvirae</taxon>
        <taxon>Uroviricota</taxon>
        <taxon>Caudoviricetes</taxon>
        <taxon>Chakrabartyvirus</taxon>
        <taxon>Chakrabartyvirus pf16</taxon>
    </lineage>
</organism>